<sequence>MSRSLLCDAASEIDVALRILAANRLPHRLLADVLAIPVERIDAMADGGPALLWPAEQEMLRMFIAVMVRLEIRFGHEPRYVRRALATPLDLLGGRTPEQAMKEGVDGLRAVHRAAGEMALPATRWWRVPPHR</sequence>
<organism evidence="1 2">
    <name type="scientific">Sphingomonas chungangi</name>
    <dbReference type="NCBI Taxonomy" id="2683589"/>
    <lineage>
        <taxon>Bacteria</taxon>
        <taxon>Pseudomonadati</taxon>
        <taxon>Pseudomonadota</taxon>
        <taxon>Alphaproteobacteria</taxon>
        <taxon>Sphingomonadales</taxon>
        <taxon>Sphingomonadaceae</taxon>
        <taxon>Sphingomonas</taxon>
    </lineage>
</organism>
<dbReference type="EMBL" id="JACEIB010000023">
    <property type="protein sequence ID" value="MBA2935151.1"/>
    <property type="molecule type" value="Genomic_DNA"/>
</dbReference>
<gene>
    <name evidence="1" type="ORF">HZF05_13760</name>
</gene>
<dbReference type="Proteomes" id="UP000570166">
    <property type="component" value="Unassembled WGS sequence"/>
</dbReference>
<dbReference type="AlphaFoldDB" id="A0A838L753"/>
<reference evidence="1 2" key="1">
    <citation type="submission" date="2020-07" db="EMBL/GenBank/DDBJ databases">
        <authorList>
            <person name="Sun Q."/>
        </authorList>
    </citation>
    <scope>NUCLEOTIDE SEQUENCE [LARGE SCALE GENOMIC DNA]</scope>
    <source>
        <strain evidence="1 2">CGMCC 1.13654</strain>
    </source>
</reference>
<evidence type="ECO:0000313" key="2">
    <source>
        <dbReference type="Proteomes" id="UP000570166"/>
    </source>
</evidence>
<comment type="caution">
    <text evidence="1">The sequence shown here is derived from an EMBL/GenBank/DDBJ whole genome shotgun (WGS) entry which is preliminary data.</text>
</comment>
<name>A0A838L753_9SPHN</name>
<evidence type="ECO:0000313" key="1">
    <source>
        <dbReference type="EMBL" id="MBA2935151.1"/>
    </source>
</evidence>
<dbReference type="RefSeq" id="WP_160366201.1">
    <property type="nucleotide sequence ID" value="NZ_JACEIB010000023.1"/>
</dbReference>
<protein>
    <submittedName>
        <fullName evidence="1">DUF2384 domain-containing protein</fullName>
    </submittedName>
</protein>
<keyword evidence="2" id="KW-1185">Reference proteome</keyword>
<proteinExistence type="predicted"/>
<accession>A0A838L753</accession>